<keyword evidence="7" id="KW-1185">Reference proteome</keyword>
<evidence type="ECO:0000256" key="3">
    <source>
        <dbReference type="ARBA" id="ARBA00022691"/>
    </source>
</evidence>
<dbReference type="RefSeq" id="WP_092234233.1">
    <property type="nucleotide sequence ID" value="NZ_FNLL01000006.1"/>
</dbReference>
<evidence type="ECO:0000256" key="2">
    <source>
        <dbReference type="ARBA" id="ARBA00022679"/>
    </source>
</evidence>
<name>A0A1H2HCL0_9BACT</name>
<keyword evidence="2" id="KW-0808">Transferase</keyword>
<keyword evidence="1" id="KW-0489">Methyltransferase</keyword>
<dbReference type="InterPro" id="IPR001077">
    <property type="entry name" value="COMT_C"/>
</dbReference>
<dbReference type="GO" id="GO:0032259">
    <property type="term" value="P:methylation"/>
    <property type="evidence" value="ECO:0007669"/>
    <property type="project" value="UniProtKB-KW"/>
</dbReference>
<keyword evidence="3" id="KW-0949">S-adenosyl-L-methionine</keyword>
<dbReference type="InterPro" id="IPR036388">
    <property type="entry name" value="WH-like_DNA-bd_sf"/>
</dbReference>
<evidence type="ECO:0000256" key="1">
    <source>
        <dbReference type="ARBA" id="ARBA00022603"/>
    </source>
</evidence>
<dbReference type="EMBL" id="FNLL01000006">
    <property type="protein sequence ID" value="SDU29469.1"/>
    <property type="molecule type" value="Genomic_DNA"/>
</dbReference>
<sequence length="344" mass="38062">MKKLMPTYFPEQNYHKLPYLAVRWEAVKTALQLGIFDHLLEPKNASDLAALIEGDPKNTEYLLNALTALGYLHKKDGCFCNSEQTERFLTSRGETGLAEHLLTCDQWNEPVLNGQMLNLIREGAPATRDMVSEQVWADSARKSINSIRCGRAQKIARLLSTFPDFDRWQKVLDLGAGPGLIGIAVAAAHVSLQCHLFDRPTVVNVAQDMIEEYGMEDRVKTISGDYSVDPLGEGYDAIIASYTLNFYNEAKKLALIMEKCFAALNSGGCLIIFSGGLSAEKTQPADLIVSWLSSSLMGQEFSFEENVLPRAMLSAGFASVRTKALNDQLIAPYGMAEFHVARKL</sequence>
<dbReference type="Pfam" id="PF08100">
    <property type="entry name" value="Dimerisation"/>
    <property type="match status" value="1"/>
</dbReference>
<feature type="domain" description="O-methyltransferase C-terminal" evidence="4">
    <location>
        <begin position="157"/>
        <end position="284"/>
    </location>
</feature>
<evidence type="ECO:0000313" key="7">
    <source>
        <dbReference type="Proteomes" id="UP000199608"/>
    </source>
</evidence>
<dbReference type="GO" id="GO:0046983">
    <property type="term" value="F:protein dimerization activity"/>
    <property type="evidence" value="ECO:0007669"/>
    <property type="project" value="InterPro"/>
</dbReference>
<accession>A0A1H2HCL0</accession>
<organism evidence="6 7">
    <name type="scientific">Desulfobacula phenolica</name>
    <dbReference type="NCBI Taxonomy" id="90732"/>
    <lineage>
        <taxon>Bacteria</taxon>
        <taxon>Pseudomonadati</taxon>
        <taxon>Thermodesulfobacteriota</taxon>
        <taxon>Desulfobacteria</taxon>
        <taxon>Desulfobacterales</taxon>
        <taxon>Desulfobacteraceae</taxon>
        <taxon>Desulfobacula</taxon>
    </lineage>
</organism>
<proteinExistence type="predicted"/>
<dbReference type="InterPro" id="IPR016461">
    <property type="entry name" value="COMT-like"/>
</dbReference>
<reference evidence="7" key="1">
    <citation type="submission" date="2016-10" db="EMBL/GenBank/DDBJ databases">
        <authorList>
            <person name="Varghese N."/>
            <person name="Submissions S."/>
        </authorList>
    </citation>
    <scope>NUCLEOTIDE SEQUENCE [LARGE SCALE GENOMIC DNA]</scope>
    <source>
        <strain evidence="7">DSM 3384</strain>
    </source>
</reference>
<dbReference type="InterPro" id="IPR012967">
    <property type="entry name" value="COMT_dimerisation"/>
</dbReference>
<dbReference type="PANTHER" id="PTHR11746">
    <property type="entry name" value="O-METHYLTRANSFERASE"/>
    <property type="match status" value="1"/>
</dbReference>
<gene>
    <name evidence="6" type="ORF">SAMN04487931_106164</name>
</gene>
<dbReference type="Pfam" id="PF00891">
    <property type="entry name" value="Methyltransf_2"/>
    <property type="match status" value="1"/>
</dbReference>
<evidence type="ECO:0000313" key="6">
    <source>
        <dbReference type="EMBL" id="SDU29469.1"/>
    </source>
</evidence>
<protein>
    <submittedName>
        <fullName evidence="6">Dimerisation domain-containing protein</fullName>
    </submittedName>
</protein>
<dbReference type="GO" id="GO:0008171">
    <property type="term" value="F:O-methyltransferase activity"/>
    <property type="evidence" value="ECO:0007669"/>
    <property type="project" value="InterPro"/>
</dbReference>
<dbReference type="AlphaFoldDB" id="A0A1H2HCL0"/>
<dbReference type="InterPro" id="IPR029063">
    <property type="entry name" value="SAM-dependent_MTases_sf"/>
</dbReference>
<dbReference type="SUPFAM" id="SSF53335">
    <property type="entry name" value="S-adenosyl-L-methionine-dependent methyltransferases"/>
    <property type="match status" value="1"/>
</dbReference>
<evidence type="ECO:0000259" key="5">
    <source>
        <dbReference type="Pfam" id="PF08100"/>
    </source>
</evidence>
<feature type="domain" description="O-methyltransferase dimerisation" evidence="5">
    <location>
        <begin position="25"/>
        <end position="91"/>
    </location>
</feature>
<dbReference type="PROSITE" id="PS51683">
    <property type="entry name" value="SAM_OMT_II"/>
    <property type="match status" value="1"/>
</dbReference>
<dbReference type="CDD" id="cd02440">
    <property type="entry name" value="AdoMet_MTases"/>
    <property type="match status" value="1"/>
</dbReference>
<dbReference type="SUPFAM" id="SSF46785">
    <property type="entry name" value="Winged helix' DNA-binding domain"/>
    <property type="match status" value="1"/>
</dbReference>
<dbReference type="InterPro" id="IPR036390">
    <property type="entry name" value="WH_DNA-bd_sf"/>
</dbReference>
<evidence type="ECO:0000259" key="4">
    <source>
        <dbReference type="Pfam" id="PF00891"/>
    </source>
</evidence>
<dbReference type="Gene3D" id="1.10.10.10">
    <property type="entry name" value="Winged helix-like DNA-binding domain superfamily/Winged helix DNA-binding domain"/>
    <property type="match status" value="1"/>
</dbReference>
<dbReference type="Proteomes" id="UP000199608">
    <property type="component" value="Unassembled WGS sequence"/>
</dbReference>
<dbReference type="Gene3D" id="3.40.50.150">
    <property type="entry name" value="Vaccinia Virus protein VP39"/>
    <property type="match status" value="1"/>
</dbReference>